<evidence type="ECO:0000259" key="2">
    <source>
        <dbReference type="Pfam" id="PF20209"/>
    </source>
</evidence>
<dbReference type="Pfam" id="PF20209">
    <property type="entry name" value="DUF6570"/>
    <property type="match status" value="1"/>
</dbReference>
<dbReference type="Proteomes" id="UP000054538">
    <property type="component" value="Unassembled WGS sequence"/>
</dbReference>
<name>A0A0D0DNS4_9AGAM</name>
<reference evidence="3 4" key="1">
    <citation type="submission" date="2014-04" db="EMBL/GenBank/DDBJ databases">
        <authorList>
            <consortium name="DOE Joint Genome Institute"/>
            <person name="Kuo A."/>
            <person name="Kohler A."/>
            <person name="Jargeat P."/>
            <person name="Nagy L.G."/>
            <person name="Floudas D."/>
            <person name="Copeland A."/>
            <person name="Barry K.W."/>
            <person name="Cichocki N."/>
            <person name="Veneault-Fourrey C."/>
            <person name="LaButti K."/>
            <person name="Lindquist E.A."/>
            <person name="Lipzen A."/>
            <person name="Lundell T."/>
            <person name="Morin E."/>
            <person name="Murat C."/>
            <person name="Sun H."/>
            <person name="Tunlid A."/>
            <person name="Henrissat B."/>
            <person name="Grigoriev I.V."/>
            <person name="Hibbett D.S."/>
            <person name="Martin F."/>
            <person name="Nordberg H.P."/>
            <person name="Cantor M.N."/>
            <person name="Hua S.X."/>
        </authorList>
    </citation>
    <scope>NUCLEOTIDE SEQUENCE [LARGE SCALE GENOMIC DNA]</scope>
    <source>
        <strain evidence="3 4">Ve08.2h10</strain>
    </source>
</reference>
<dbReference type="InParanoid" id="A0A0D0DNS4"/>
<feature type="domain" description="Helitron helicase-like" evidence="1">
    <location>
        <begin position="233"/>
        <end position="354"/>
    </location>
</feature>
<dbReference type="InterPro" id="IPR025476">
    <property type="entry name" value="Helitron_helicase-like"/>
</dbReference>
<evidence type="ECO:0000313" key="3">
    <source>
        <dbReference type="EMBL" id="KIK80330.1"/>
    </source>
</evidence>
<protein>
    <submittedName>
        <fullName evidence="3">Unplaced genomic scaffold scaffold_1222, whole genome shotgun sequence</fullName>
    </submittedName>
</protein>
<accession>A0A0D0DNS4</accession>
<dbReference type="AlphaFoldDB" id="A0A0D0DNS4"/>
<dbReference type="InterPro" id="IPR046700">
    <property type="entry name" value="DUF6570"/>
</dbReference>
<evidence type="ECO:0000313" key="4">
    <source>
        <dbReference type="Proteomes" id="UP000054538"/>
    </source>
</evidence>
<dbReference type="OrthoDB" id="2680590at2759"/>
<evidence type="ECO:0000259" key="1">
    <source>
        <dbReference type="Pfam" id="PF14214"/>
    </source>
</evidence>
<dbReference type="EMBL" id="KN826044">
    <property type="protein sequence ID" value="KIK80330.1"/>
    <property type="molecule type" value="Genomic_DNA"/>
</dbReference>
<organism evidence="3 4">
    <name type="scientific">Paxillus rubicundulus Ve08.2h10</name>
    <dbReference type="NCBI Taxonomy" id="930991"/>
    <lineage>
        <taxon>Eukaryota</taxon>
        <taxon>Fungi</taxon>
        <taxon>Dikarya</taxon>
        <taxon>Basidiomycota</taxon>
        <taxon>Agaricomycotina</taxon>
        <taxon>Agaricomycetes</taxon>
        <taxon>Agaricomycetidae</taxon>
        <taxon>Boletales</taxon>
        <taxon>Paxilineae</taxon>
        <taxon>Paxillaceae</taxon>
        <taxon>Paxillus</taxon>
    </lineage>
</organism>
<keyword evidence="4" id="KW-1185">Reference proteome</keyword>
<dbReference type="HOGENOM" id="CLU_001248_4_1_1"/>
<dbReference type="STRING" id="930991.A0A0D0DNS4"/>
<reference evidence="4" key="2">
    <citation type="submission" date="2015-01" db="EMBL/GenBank/DDBJ databases">
        <title>Evolutionary Origins and Diversification of the Mycorrhizal Mutualists.</title>
        <authorList>
            <consortium name="DOE Joint Genome Institute"/>
            <consortium name="Mycorrhizal Genomics Consortium"/>
            <person name="Kohler A."/>
            <person name="Kuo A."/>
            <person name="Nagy L.G."/>
            <person name="Floudas D."/>
            <person name="Copeland A."/>
            <person name="Barry K.W."/>
            <person name="Cichocki N."/>
            <person name="Veneault-Fourrey C."/>
            <person name="LaButti K."/>
            <person name="Lindquist E.A."/>
            <person name="Lipzen A."/>
            <person name="Lundell T."/>
            <person name="Morin E."/>
            <person name="Murat C."/>
            <person name="Riley R."/>
            <person name="Ohm R."/>
            <person name="Sun H."/>
            <person name="Tunlid A."/>
            <person name="Henrissat B."/>
            <person name="Grigoriev I.V."/>
            <person name="Hibbett D.S."/>
            <person name="Martin F."/>
        </authorList>
    </citation>
    <scope>NUCLEOTIDE SEQUENCE [LARGE SCALE GENOMIC DNA]</scope>
    <source>
        <strain evidence="4">Ve08.2h10</strain>
    </source>
</reference>
<sequence length="525" mass="59432">MSGNVTLYNMNTNAVMQMLEGQLMPQPATQLASVLAVMYVGMRNLPKTWLKSTFHVHCEVVYEALVWLKQNNKIYEDIIPVELSGAILHEANDEIVERERAGYVRHDDTGVSDMDLMSLLLDECMKYALANTEDSEGGYVVRHSVSPVSEFGVSPSGHPAPAQDPLAAAYPILFPYVGIKQKQHAMLSACIQMHRKDFEQDTFAINSLTVADLKQAEKEEATQIPFSNPGASYHGQIWGTCLKLRGPSLCITINPLDTHDCVVQILAREEIDMDKFFTTLGQDSTHRAANFTHDPYAAAKYFFFFIHAVLSTLFGIYAMKDQVHVTMGVLGCLKAYFGVVEAQGWGTLHVHMLLWLEDTTNCDEMHELLKSSAFQQHICEYIKKNIQAHVNGLDEEAIKNMPHETQLLITNGADTKDTMWYSTAYQSKKQSKNHNVSALMAKMLLYHETHSDYLEGTLEKNQLLIFQCQQAINWEMEMSAPQVIAYFMGWGDQICSHHYVSLYWSSSQGYLLSVFEELRLRQRAE</sequence>
<feature type="domain" description="DUF6570" evidence="2">
    <location>
        <begin position="1"/>
        <end position="78"/>
    </location>
</feature>
<gene>
    <name evidence="3" type="ORF">PAXRUDRAFT_36221</name>
</gene>
<proteinExistence type="predicted"/>
<dbReference type="Pfam" id="PF14214">
    <property type="entry name" value="Helitron_like_N"/>
    <property type="match status" value="1"/>
</dbReference>